<reference evidence="2 3" key="1">
    <citation type="submission" date="2019-05" db="EMBL/GenBank/DDBJ databases">
        <title>Culicoidintestinum kansasii gen. nov., sp. nov. from the gastrointestinal tract of the biting midge, Culicoides sonorensis.</title>
        <authorList>
            <person name="Neupane S."/>
            <person name="Ghosh A."/>
            <person name="Gunther S."/>
            <person name="Martin K."/>
            <person name="Zurek L."/>
        </authorList>
    </citation>
    <scope>NUCLEOTIDE SEQUENCE [LARGE SCALE GENOMIC DNA]</scope>
    <source>
        <strain evidence="2 3">CS-1</strain>
    </source>
</reference>
<proteinExistence type="predicted"/>
<feature type="domain" description="Phosphatidylglycerol lysyltransferase C-terminal" evidence="1">
    <location>
        <begin position="25"/>
        <end position="286"/>
    </location>
</feature>
<dbReference type="PANTHER" id="PTHR41373">
    <property type="entry name" value="DUF2156 DOMAIN-CONTAINING PROTEIN"/>
    <property type="match status" value="1"/>
</dbReference>
<dbReference type="InterPro" id="IPR016732">
    <property type="entry name" value="UCP018688"/>
</dbReference>
<dbReference type="PIRSF" id="PIRSF018688">
    <property type="entry name" value="UCP018688"/>
    <property type="match status" value="1"/>
</dbReference>
<dbReference type="RefSeq" id="WP_138190875.1">
    <property type="nucleotide sequence ID" value="NZ_VBWP01000004.1"/>
</dbReference>
<gene>
    <name evidence="2" type="ORF">FEZ08_06355</name>
</gene>
<sequence length="296" mass="34649">MNFQPLTLAERELYNKYYHATGSPASELTFANLMAWQEVYQTKYAIIDKYFCMIINRHGRRMAILPLVDGHLNYISDGVITKLQRYFIEHFHQDCWYAIVTPQHLRLLDDNVEVVEQVETRDDFDYVYLREKLTTLSGRKLQAKRNHVSHFKREYPDYQYFAIGDDFISKYHGAIIELTNRIPEEQKAILYMLEHFSALQLSGGYIIVDNHLVAFTIGEVIDSMNMAVVHIEKANLDYHASFQIINQEFVAHCLQDAMYINREQDLGIEGLRKTKLSYHPDHFIEKSDIILTGGKV</sequence>
<dbReference type="Proteomes" id="UP000306912">
    <property type="component" value="Unassembled WGS sequence"/>
</dbReference>
<organism evidence="2 3">
    <name type="scientific">Culicoidibacter larvae</name>
    <dbReference type="NCBI Taxonomy" id="2579976"/>
    <lineage>
        <taxon>Bacteria</taxon>
        <taxon>Bacillati</taxon>
        <taxon>Bacillota</taxon>
        <taxon>Culicoidibacteria</taxon>
        <taxon>Culicoidibacterales</taxon>
        <taxon>Culicoidibacteraceae</taxon>
        <taxon>Culicoidibacter</taxon>
    </lineage>
</organism>
<accession>A0A5R8QDA9</accession>
<dbReference type="PANTHER" id="PTHR41373:SF1">
    <property type="entry name" value="PHOSPHATIDYLGLYCEROL LYSYLTRANSFERASE C-TERMINAL DOMAIN-CONTAINING PROTEIN"/>
    <property type="match status" value="1"/>
</dbReference>
<keyword evidence="3" id="KW-1185">Reference proteome</keyword>
<evidence type="ECO:0000313" key="2">
    <source>
        <dbReference type="EMBL" id="TLG74324.1"/>
    </source>
</evidence>
<dbReference type="OrthoDB" id="9765580at2"/>
<dbReference type="SUPFAM" id="SSF55729">
    <property type="entry name" value="Acyl-CoA N-acyltransferases (Nat)"/>
    <property type="match status" value="2"/>
</dbReference>
<dbReference type="InterPro" id="IPR016181">
    <property type="entry name" value="Acyl_CoA_acyltransferase"/>
</dbReference>
<dbReference type="InterPro" id="IPR024320">
    <property type="entry name" value="LPG_synthase_C"/>
</dbReference>
<evidence type="ECO:0000313" key="3">
    <source>
        <dbReference type="Proteomes" id="UP000306912"/>
    </source>
</evidence>
<dbReference type="EMBL" id="VBWP01000004">
    <property type="protein sequence ID" value="TLG74324.1"/>
    <property type="molecule type" value="Genomic_DNA"/>
</dbReference>
<comment type="caution">
    <text evidence="2">The sequence shown here is derived from an EMBL/GenBank/DDBJ whole genome shotgun (WGS) entry which is preliminary data.</text>
</comment>
<protein>
    <submittedName>
        <fullName evidence="2">DUF2156 domain-containing protein</fullName>
    </submittedName>
</protein>
<dbReference type="Gene3D" id="3.40.630.30">
    <property type="match status" value="1"/>
</dbReference>
<name>A0A5R8QDA9_9FIRM</name>
<evidence type="ECO:0000259" key="1">
    <source>
        <dbReference type="Pfam" id="PF09924"/>
    </source>
</evidence>
<dbReference type="Pfam" id="PF09924">
    <property type="entry name" value="LPG_synthase_C"/>
    <property type="match status" value="1"/>
</dbReference>
<dbReference type="AlphaFoldDB" id="A0A5R8QDA9"/>
<dbReference type="InParanoid" id="A0A5R8QDA9"/>